<evidence type="ECO:0000313" key="5">
    <source>
        <dbReference type="Proteomes" id="UP000814243"/>
    </source>
</evidence>
<dbReference type="PANTHER" id="PTHR32123:SF13">
    <property type="entry name" value="BICAUDAL D-RELATED PROTEIN HOMOLOG"/>
    <property type="match status" value="1"/>
</dbReference>
<dbReference type="PANTHER" id="PTHR32123">
    <property type="entry name" value="BICD FAMILY-LIKE CARGO ADAPTER"/>
    <property type="match status" value="1"/>
</dbReference>
<name>A0A922MQY6_SPOEX</name>
<evidence type="ECO:0000313" key="4">
    <source>
        <dbReference type="EMBL" id="KAH9641636.1"/>
    </source>
</evidence>
<feature type="coiled-coil region" evidence="2">
    <location>
        <begin position="118"/>
        <end position="149"/>
    </location>
</feature>
<dbReference type="AlphaFoldDB" id="A0A922MQY6"/>
<accession>A0A922MQY6</accession>
<gene>
    <name evidence="4" type="ORF">HF086_009982</name>
</gene>
<evidence type="ECO:0000256" key="3">
    <source>
        <dbReference type="SAM" id="MobiDB-lite"/>
    </source>
</evidence>
<dbReference type="InterPro" id="IPR051149">
    <property type="entry name" value="Spindly/BICDR_Dynein_Adapter"/>
</dbReference>
<evidence type="ECO:0000256" key="2">
    <source>
        <dbReference type="SAM" id="Coils"/>
    </source>
</evidence>
<reference evidence="4" key="1">
    <citation type="journal article" date="2021" name="G3 (Bethesda)">
        <title>Genome and transcriptome analysis of the beet armyworm Spodoptera exigua reveals targets for pest control. .</title>
        <authorList>
            <person name="Simon S."/>
            <person name="Breeschoten T."/>
            <person name="Jansen H.J."/>
            <person name="Dirks R.P."/>
            <person name="Schranz M.E."/>
            <person name="Ros V.I.D."/>
        </authorList>
    </citation>
    <scope>NUCLEOTIDE SEQUENCE</scope>
    <source>
        <strain evidence="4">TB_SE_WUR_2020</strain>
    </source>
</reference>
<evidence type="ECO:0000256" key="1">
    <source>
        <dbReference type="ARBA" id="ARBA00023054"/>
    </source>
</evidence>
<proteinExistence type="predicted"/>
<sequence>MAGEVSANISRSSKNNTEPEPPDRNKSPNFITDETEFIGKGDIRTSTPVNKHRRSRSKSGTRKTPVPLSFSDEHFYEDLEAYVREMSAARQTSATMEAGQEQDLWAQLQQKESDLLLAAELGKALLDKNEELKKEQERVTEEYSKKVEVSQSISLFVTDSSTRCALIFLRSFNVYNNGF</sequence>
<dbReference type="Proteomes" id="UP000814243">
    <property type="component" value="Unassembled WGS sequence"/>
</dbReference>
<feature type="compositionally biased region" description="Polar residues" evidence="3">
    <location>
        <begin position="7"/>
        <end position="18"/>
    </location>
</feature>
<dbReference type="EMBL" id="JACEFF010000218">
    <property type="protein sequence ID" value="KAH9641636.1"/>
    <property type="molecule type" value="Genomic_DNA"/>
</dbReference>
<protein>
    <submittedName>
        <fullName evidence="4">Uncharacterized protein</fullName>
    </submittedName>
</protein>
<comment type="caution">
    <text evidence="4">The sequence shown here is derived from an EMBL/GenBank/DDBJ whole genome shotgun (WGS) entry which is preliminary data.</text>
</comment>
<organism evidence="4 5">
    <name type="scientific">Spodoptera exigua</name>
    <name type="common">Beet armyworm</name>
    <name type="synonym">Noctua fulgens</name>
    <dbReference type="NCBI Taxonomy" id="7107"/>
    <lineage>
        <taxon>Eukaryota</taxon>
        <taxon>Metazoa</taxon>
        <taxon>Ecdysozoa</taxon>
        <taxon>Arthropoda</taxon>
        <taxon>Hexapoda</taxon>
        <taxon>Insecta</taxon>
        <taxon>Pterygota</taxon>
        <taxon>Neoptera</taxon>
        <taxon>Endopterygota</taxon>
        <taxon>Lepidoptera</taxon>
        <taxon>Glossata</taxon>
        <taxon>Ditrysia</taxon>
        <taxon>Noctuoidea</taxon>
        <taxon>Noctuidae</taxon>
        <taxon>Amphipyrinae</taxon>
        <taxon>Spodoptera</taxon>
    </lineage>
</organism>
<feature type="compositionally biased region" description="Basic residues" evidence="3">
    <location>
        <begin position="50"/>
        <end position="61"/>
    </location>
</feature>
<feature type="region of interest" description="Disordered" evidence="3">
    <location>
        <begin position="1"/>
        <end position="68"/>
    </location>
</feature>
<keyword evidence="1 2" id="KW-0175">Coiled coil</keyword>